<dbReference type="Pfam" id="PF25613">
    <property type="entry name" value="DUF7941"/>
    <property type="match status" value="1"/>
</dbReference>
<organism evidence="1 2">
    <name type="scientific">Erwinia phage vB_EamM_EarlPhillipIV</name>
    <dbReference type="NCBI Taxonomy" id="1883372"/>
    <lineage>
        <taxon>Viruses</taxon>
        <taxon>Duplodnaviria</taxon>
        <taxon>Heunggongvirae</taxon>
        <taxon>Uroviricota</taxon>
        <taxon>Caudoviricetes</taxon>
        <taxon>Chimalliviridae</taxon>
        <taxon>Derbicusvirus</taxon>
        <taxon>Derbicusvirus derbicus</taxon>
    </lineage>
</organism>
<protein>
    <submittedName>
        <fullName evidence="1">Putative virion structural protein</fullName>
    </submittedName>
</protein>
<evidence type="ECO:0000313" key="2">
    <source>
        <dbReference type="Proteomes" id="UP000201594"/>
    </source>
</evidence>
<dbReference type="EMBL" id="KX397367">
    <property type="protein sequence ID" value="ANZ48994.1"/>
    <property type="molecule type" value="Genomic_DNA"/>
</dbReference>
<name>A0A1B2ICQ1_9CAUD</name>
<dbReference type="KEGG" id="vg:29061748"/>
<dbReference type="OrthoDB" id="5503at10239"/>
<accession>A0A1B2ICQ1</accession>
<dbReference type="InterPro" id="IPR057701">
    <property type="entry name" value="DUF7941"/>
</dbReference>
<dbReference type="GeneID" id="29061748"/>
<proteinExistence type="predicted"/>
<gene>
    <name evidence="1" type="ORF">EARLPHILLIPIV_145</name>
</gene>
<sequence length="464" mass="49845">MGGVMGLYGKAALDILGALINRDNPSLKTQLNSSNIVLLGGPYTTGLGTSGRNTRVVINGKTGSGVTGKKEFFYDRLNLGDLFKNLTVVFQAGNKVVTVGDLLPALNEQYGIYLTADDVTNAGTNLGFGYTPTAVTFNIATTSLVYRGTLSATWTRKAAGVYPDSGPGSKTMLIGDMSAGYFGTVSQDEMFNSSEVMQEMFAGSLPAGVSIVVDPAMLWIKFAIDNEFVFFPTKNIASNISWNTLDAAGAVIGNRNVPLLLEKNGMQLFLPRLPKMGNADPIEPVRGDPTSDAARLFNKVHNSSYGTAVWDIISTLDQSAFWWKNSRVGFETSAFVAGANQAGINSTAKTGNSSWRPLLKLVDGKDYVLPMRSVQGVAVMPLQRIDFFIDSTRDPNMLLPMENVEGNLYLKFPAPVSYAPVYDTIAAVPNLSGTKPIQSIVASFTATYDTRFNLSTANAELDGF</sequence>
<reference evidence="1 2" key="1">
    <citation type="submission" date="2016-06" db="EMBL/GenBank/DDBJ databases">
        <authorList>
            <person name="Kjaerup R.B."/>
            <person name="Dalgaard T.S."/>
            <person name="Juul-Madsen H.R."/>
        </authorList>
    </citation>
    <scope>NUCLEOTIDE SEQUENCE [LARGE SCALE GENOMIC DNA]</scope>
</reference>
<dbReference type="Proteomes" id="UP000201594">
    <property type="component" value="Segment"/>
</dbReference>
<evidence type="ECO:0000313" key="1">
    <source>
        <dbReference type="EMBL" id="ANZ48994.1"/>
    </source>
</evidence>
<dbReference type="RefSeq" id="YP_009278457.1">
    <property type="nucleotide sequence ID" value="NC_031007.1"/>
</dbReference>